<evidence type="ECO:0000256" key="10">
    <source>
        <dbReference type="ARBA" id="ARBA00022842"/>
    </source>
</evidence>
<evidence type="ECO:0000259" key="18">
    <source>
        <dbReference type="SMART" id="SM00891"/>
    </source>
</evidence>
<evidence type="ECO:0000256" key="1">
    <source>
        <dbReference type="ARBA" id="ARBA00001946"/>
    </source>
</evidence>
<protein>
    <recommendedName>
        <fullName evidence="4 16">Crossover junction endonuclease MUS81</fullName>
        <ecNumber evidence="16">3.1.22.-</ecNumber>
    </recommendedName>
</protein>
<keyword evidence="5 16" id="KW-0540">Nuclease</keyword>
<dbReference type="SMART" id="SM00891">
    <property type="entry name" value="ERCC4"/>
    <property type="match status" value="1"/>
</dbReference>
<dbReference type="InterPro" id="IPR036388">
    <property type="entry name" value="WH-like_DNA-bd_sf"/>
</dbReference>
<dbReference type="FunFam" id="3.40.50.10130:FF:000005">
    <property type="entry name" value="crossover junction endonuclease MUS81 isoform X1"/>
    <property type="match status" value="1"/>
</dbReference>
<keyword evidence="6 16" id="KW-0479">Metal-binding</keyword>
<dbReference type="EC" id="3.1.22.-" evidence="16"/>
<evidence type="ECO:0000256" key="5">
    <source>
        <dbReference type="ARBA" id="ARBA00022722"/>
    </source>
</evidence>
<dbReference type="GO" id="GO:0006308">
    <property type="term" value="P:DNA catabolic process"/>
    <property type="evidence" value="ECO:0007669"/>
    <property type="project" value="UniProtKB-UniRule"/>
</dbReference>
<dbReference type="GO" id="GO:0046872">
    <property type="term" value="F:metal ion binding"/>
    <property type="evidence" value="ECO:0007669"/>
    <property type="project" value="UniProtKB-UniRule"/>
</dbReference>
<keyword evidence="10 16" id="KW-0460">Magnesium</keyword>
<evidence type="ECO:0000256" key="8">
    <source>
        <dbReference type="ARBA" id="ARBA00022763"/>
    </source>
</evidence>
<dbReference type="InterPro" id="IPR006166">
    <property type="entry name" value="ERCC4_domain"/>
</dbReference>
<dbReference type="GO" id="GO:0000712">
    <property type="term" value="P:resolution of meiotic recombination intermediates"/>
    <property type="evidence" value="ECO:0007669"/>
    <property type="project" value="TreeGrafter"/>
</dbReference>
<accession>A0A0J0XVN8</accession>
<reference evidence="19 20" key="1">
    <citation type="submission" date="2015-03" db="EMBL/GenBank/DDBJ databases">
        <title>Genomics and transcriptomics of the oil-accumulating basidiomycete yeast T. oleaginosus allow insights into substrate utilization and the diverse evolutionary trajectories of mating systems in fungi.</title>
        <authorList>
            <consortium name="DOE Joint Genome Institute"/>
            <person name="Kourist R."/>
            <person name="Kracht O."/>
            <person name="Bracharz F."/>
            <person name="Lipzen A."/>
            <person name="Nolan M."/>
            <person name="Ohm R."/>
            <person name="Grigoriev I."/>
            <person name="Sun S."/>
            <person name="Heitman J."/>
            <person name="Bruck T."/>
            <person name="Nowrousian M."/>
        </authorList>
    </citation>
    <scope>NUCLEOTIDE SEQUENCE [LARGE SCALE GENOMIC DNA]</scope>
    <source>
        <strain evidence="19 20">IBC0246</strain>
    </source>
</reference>
<evidence type="ECO:0000256" key="11">
    <source>
        <dbReference type="ARBA" id="ARBA00023172"/>
    </source>
</evidence>
<feature type="region of interest" description="Disordered" evidence="17">
    <location>
        <begin position="367"/>
        <end position="418"/>
    </location>
</feature>
<dbReference type="InterPro" id="IPR027421">
    <property type="entry name" value="DNA_pol_lamdba_lyase_dom_sf"/>
</dbReference>
<feature type="region of interest" description="Disordered" evidence="17">
    <location>
        <begin position="244"/>
        <end position="282"/>
    </location>
</feature>
<dbReference type="InterPro" id="IPR033309">
    <property type="entry name" value="Mus81"/>
</dbReference>
<dbReference type="GO" id="GO:0000727">
    <property type="term" value="P:double-strand break repair via break-induced replication"/>
    <property type="evidence" value="ECO:0007669"/>
    <property type="project" value="UniProtKB-UniRule"/>
</dbReference>
<dbReference type="STRING" id="879819.A0A0J0XVN8"/>
<dbReference type="GO" id="GO:0008821">
    <property type="term" value="F:crossover junction DNA endonuclease activity"/>
    <property type="evidence" value="ECO:0007669"/>
    <property type="project" value="UniProtKB-UniRule"/>
</dbReference>
<keyword evidence="12 16" id="KW-0234">DNA repair</keyword>
<comment type="cofactor">
    <cofactor evidence="1 16">
        <name>Mg(2+)</name>
        <dbReference type="ChEBI" id="CHEBI:18420"/>
    </cofactor>
</comment>
<evidence type="ECO:0000313" key="19">
    <source>
        <dbReference type="EMBL" id="KLT45126.1"/>
    </source>
</evidence>
<dbReference type="InterPro" id="IPR047416">
    <property type="entry name" value="XPF_nuclease_Mus81"/>
</dbReference>
<dbReference type="GO" id="GO:0048257">
    <property type="term" value="F:3'-flap endonuclease activity"/>
    <property type="evidence" value="ECO:0007669"/>
    <property type="project" value="TreeGrafter"/>
</dbReference>
<proteinExistence type="inferred from homology"/>
<evidence type="ECO:0000256" key="15">
    <source>
        <dbReference type="ARBA" id="ARBA00058015"/>
    </source>
</evidence>
<evidence type="ECO:0000256" key="16">
    <source>
        <dbReference type="RuleBase" id="RU369042"/>
    </source>
</evidence>
<keyword evidence="13 16" id="KW-0539">Nucleus</keyword>
<feature type="domain" description="ERCC4" evidence="18">
    <location>
        <begin position="438"/>
        <end position="540"/>
    </location>
</feature>
<gene>
    <name evidence="19" type="ORF">CC85DRAFT_241337</name>
</gene>
<dbReference type="PANTHER" id="PTHR13451">
    <property type="entry name" value="CLASS II CROSSOVER JUNCTION ENDONUCLEASE MUS81"/>
    <property type="match status" value="1"/>
</dbReference>
<keyword evidence="14" id="KW-0469">Meiosis</keyword>
<dbReference type="Pfam" id="PF02732">
    <property type="entry name" value="ERCC4"/>
    <property type="match status" value="1"/>
</dbReference>
<dbReference type="InterPro" id="IPR047417">
    <property type="entry name" value="WHD_MUS81"/>
</dbReference>
<dbReference type="Gene3D" id="1.10.150.110">
    <property type="entry name" value="DNA polymerase beta, N-terminal domain-like"/>
    <property type="match status" value="1"/>
</dbReference>
<evidence type="ECO:0000256" key="12">
    <source>
        <dbReference type="ARBA" id="ARBA00023204"/>
    </source>
</evidence>
<dbReference type="RefSeq" id="XP_018281617.1">
    <property type="nucleotide sequence ID" value="XM_018420207.1"/>
</dbReference>
<evidence type="ECO:0000256" key="14">
    <source>
        <dbReference type="ARBA" id="ARBA00023254"/>
    </source>
</evidence>
<dbReference type="GO" id="GO:0031297">
    <property type="term" value="P:replication fork processing"/>
    <property type="evidence" value="ECO:0007669"/>
    <property type="project" value="UniProtKB-ARBA"/>
</dbReference>
<evidence type="ECO:0000256" key="2">
    <source>
        <dbReference type="ARBA" id="ARBA00004123"/>
    </source>
</evidence>
<evidence type="ECO:0000256" key="9">
    <source>
        <dbReference type="ARBA" id="ARBA00022801"/>
    </source>
</evidence>
<dbReference type="Gene3D" id="1.10.10.10">
    <property type="entry name" value="Winged helix-like DNA-binding domain superfamily/Winged helix DNA-binding domain"/>
    <property type="match status" value="1"/>
</dbReference>
<dbReference type="AlphaFoldDB" id="A0A0J0XVN8"/>
<feature type="compositionally biased region" description="Low complexity" evidence="17">
    <location>
        <begin position="251"/>
        <end position="267"/>
    </location>
</feature>
<evidence type="ECO:0000256" key="4">
    <source>
        <dbReference type="ARBA" id="ARBA00017114"/>
    </source>
</evidence>
<dbReference type="Proteomes" id="UP000053611">
    <property type="component" value="Unassembled WGS sequence"/>
</dbReference>
<dbReference type="CDD" id="cd21036">
    <property type="entry name" value="WH_MUS81"/>
    <property type="match status" value="1"/>
</dbReference>
<keyword evidence="7 16" id="KW-0255">Endonuclease</keyword>
<dbReference type="Pfam" id="PF14716">
    <property type="entry name" value="HHH_8"/>
    <property type="match status" value="1"/>
</dbReference>
<dbReference type="PANTHER" id="PTHR13451:SF0">
    <property type="entry name" value="CROSSOVER JUNCTION ENDONUCLEASE MUS81"/>
    <property type="match status" value="1"/>
</dbReference>
<organism evidence="19 20">
    <name type="scientific">Cutaneotrichosporon oleaginosum</name>
    <dbReference type="NCBI Taxonomy" id="879819"/>
    <lineage>
        <taxon>Eukaryota</taxon>
        <taxon>Fungi</taxon>
        <taxon>Dikarya</taxon>
        <taxon>Basidiomycota</taxon>
        <taxon>Agaricomycotina</taxon>
        <taxon>Tremellomycetes</taxon>
        <taxon>Trichosporonales</taxon>
        <taxon>Trichosporonaceae</taxon>
        <taxon>Cutaneotrichosporon</taxon>
    </lineage>
</organism>
<dbReference type="EMBL" id="KQ087183">
    <property type="protein sequence ID" value="KLT45126.1"/>
    <property type="molecule type" value="Genomic_DNA"/>
</dbReference>
<evidence type="ECO:0000256" key="6">
    <source>
        <dbReference type="ARBA" id="ARBA00022723"/>
    </source>
</evidence>
<dbReference type="SUPFAM" id="SSF47802">
    <property type="entry name" value="DNA polymerase beta, N-terminal domain-like"/>
    <property type="match status" value="1"/>
</dbReference>
<feature type="compositionally biased region" description="Basic and acidic residues" evidence="17">
    <location>
        <begin position="96"/>
        <end position="105"/>
    </location>
</feature>
<evidence type="ECO:0000256" key="13">
    <source>
        <dbReference type="ARBA" id="ARBA00023242"/>
    </source>
</evidence>
<dbReference type="InterPro" id="IPR042530">
    <property type="entry name" value="EME1/EME2_C"/>
</dbReference>
<keyword evidence="20" id="KW-1185">Reference proteome</keyword>
<evidence type="ECO:0000256" key="7">
    <source>
        <dbReference type="ARBA" id="ARBA00022759"/>
    </source>
</evidence>
<dbReference type="OrthoDB" id="5963188at2759"/>
<name>A0A0J0XVN8_9TREE</name>
<keyword evidence="11 16" id="KW-0233">DNA recombination</keyword>
<dbReference type="GO" id="GO:0005634">
    <property type="term" value="C:nucleus"/>
    <property type="evidence" value="ECO:0007669"/>
    <property type="project" value="UniProtKB-SubCell"/>
</dbReference>
<dbReference type="InterPro" id="IPR010996">
    <property type="entry name" value="HHH_MUS81"/>
</dbReference>
<keyword evidence="9 16" id="KW-0378">Hydrolase</keyword>
<dbReference type="Gene3D" id="1.10.150.670">
    <property type="entry name" value="Crossover junction endonuclease EME1, DNA-binding domain"/>
    <property type="match status" value="1"/>
</dbReference>
<keyword evidence="8 16" id="KW-0227">DNA damage</keyword>
<evidence type="ECO:0000313" key="20">
    <source>
        <dbReference type="Proteomes" id="UP000053611"/>
    </source>
</evidence>
<dbReference type="GO" id="GO:0031573">
    <property type="term" value="P:mitotic intra-S DNA damage checkpoint signaling"/>
    <property type="evidence" value="ECO:0007669"/>
    <property type="project" value="TreeGrafter"/>
</dbReference>
<feature type="region of interest" description="Disordered" evidence="17">
    <location>
        <begin position="80"/>
        <end position="120"/>
    </location>
</feature>
<dbReference type="GO" id="GO:0048476">
    <property type="term" value="C:Holliday junction resolvase complex"/>
    <property type="evidence" value="ECO:0007669"/>
    <property type="project" value="UniProtKB-UniRule"/>
</dbReference>
<evidence type="ECO:0000256" key="3">
    <source>
        <dbReference type="ARBA" id="ARBA00010015"/>
    </source>
</evidence>
<dbReference type="CDD" id="cd20074">
    <property type="entry name" value="XPF_nuclease_Mus81"/>
    <property type="match status" value="1"/>
</dbReference>
<dbReference type="GO" id="GO:0003677">
    <property type="term" value="F:DNA binding"/>
    <property type="evidence" value="ECO:0007669"/>
    <property type="project" value="UniProtKB-UniRule"/>
</dbReference>
<dbReference type="FunFam" id="1.10.150.110:FF:000001">
    <property type="entry name" value="Putative Crossover junction endonuclease MUS81"/>
    <property type="match status" value="1"/>
</dbReference>
<comment type="subcellular location">
    <subcellularLocation>
        <location evidence="2 16">Nucleus</location>
    </subcellularLocation>
</comment>
<feature type="compositionally biased region" description="Low complexity" evidence="17">
    <location>
        <begin position="379"/>
        <end position="414"/>
    </location>
</feature>
<comment type="function">
    <text evidence="15 16">Interacts with EME1 to form a DNA structure-specific endonuclease with substrate preference for branched DNA structures with a 5'-end at the branch nick. Typical substrates include 3'-flap structures, D-loops, replication forks and nicked Holliday junctions. May be required in mitosis for the processing of stalled or collapsed replication fork intermediates. May be required in meiosis for the repair of meiosis-specific double strand breaks subsequent to single-end invasion (SEI).</text>
</comment>
<sequence>MPPQQCANPLFLKWLEELRDAAREKGLKVAEVYNKGCRAIAACPVAYARPAELAPLQGIGPKTIQLLDAKFKAHCKATGKAYPESPLRRTAPKRPTHSDKAHSGGDEEEPAPKKAKRPQRAYIPAARSGPAGILIGMIIAAGDEPDDALIEQLTRGEVVRHAQPYCDTSYDHSERGTWVTAWNGMKTLVNKGYVAVQGIPHRYTLTEAGFDVAVVLRNMQDEFKGGPQIVPFVQRANRDEMWDRPLGQAGPGPAAMAARPSMSSTSTPGPPPQPVRSTAPASRRVSASRFSFWYISADGSRVENVSSARTRLDPVEFVTLRQIEFLESQKDHPIVGQLRLVDDDPTLHDDGLVTLCAYFVEDEAPPTCSKYQDDDAATRTETTATSRATSVAPTRTLARTTSSRPRLSSQLPLPGEHRDAHFNPDDAIVFTKGTYEILLILDTREVESRNTNRERIAESLERKGVKVETRALRLGDMCWVARRRDAYGAEEDECVLDFVVERKRLDDLVSSIRDGRYSEQCFRLNESGIGNVFYIVEDYQKAERMQYQGKQIMTAKSQVQVINGFFLKETHKLADTIDYLVTMTAVIEASAGDLRVIPSRYLSRTTYASLQTKLRATHKTSFLTSFEAFQELNKKSTLRTTKEYLARMLLVIKGMSPERVSAILDVWETPRALYEAMKVRHAQGVIEDGRRKRGPELMFADMVPGEGRRRIGDALSKAVSTGGRDNGS</sequence>
<evidence type="ECO:0000256" key="17">
    <source>
        <dbReference type="SAM" id="MobiDB-lite"/>
    </source>
</evidence>
<dbReference type="SUPFAM" id="SSF52980">
    <property type="entry name" value="Restriction endonuclease-like"/>
    <property type="match status" value="1"/>
</dbReference>
<comment type="subunit">
    <text evidence="16">Interacts with EME1.</text>
</comment>
<dbReference type="Gene3D" id="3.40.50.10130">
    <property type="match status" value="1"/>
</dbReference>
<dbReference type="InterPro" id="IPR011335">
    <property type="entry name" value="Restrct_endonuc-II-like"/>
</dbReference>
<comment type="similarity">
    <text evidence="3 16">Belongs to the XPF family.</text>
</comment>
<dbReference type="GeneID" id="28980810"/>